<proteinExistence type="predicted"/>
<name>A0A9X3L9V9_9BACI</name>
<dbReference type="Proteomes" id="UP001152172">
    <property type="component" value="Unassembled WGS sequence"/>
</dbReference>
<evidence type="ECO:0000313" key="2">
    <source>
        <dbReference type="EMBL" id="MCZ8533908.1"/>
    </source>
</evidence>
<evidence type="ECO:0000313" key="3">
    <source>
        <dbReference type="Proteomes" id="UP001152172"/>
    </source>
</evidence>
<feature type="compositionally biased region" description="Polar residues" evidence="1">
    <location>
        <begin position="8"/>
        <end position="21"/>
    </location>
</feature>
<comment type="caution">
    <text evidence="2">The sequence shown here is derived from an EMBL/GenBank/DDBJ whole genome shotgun (WGS) entry which is preliminary data.</text>
</comment>
<evidence type="ECO:0000256" key="1">
    <source>
        <dbReference type="SAM" id="MobiDB-lite"/>
    </source>
</evidence>
<keyword evidence="3" id="KW-1185">Reference proteome</keyword>
<sequence length="51" mass="5928">MGRDNKQGRSNNKDSLPQTPKNLKIKPGDIREEFAKEFEELEKTTPKAKRK</sequence>
<dbReference type="AlphaFoldDB" id="A0A9X3L9V9"/>
<reference evidence="2" key="1">
    <citation type="submission" date="2022-05" db="EMBL/GenBank/DDBJ databases">
        <authorList>
            <person name="Colautti A."/>
            <person name="Iacumin L."/>
        </authorList>
    </citation>
    <scope>NUCLEOTIDE SEQUENCE</scope>
    <source>
        <strain evidence="2">DSM 30747</strain>
    </source>
</reference>
<dbReference type="EMBL" id="JAMKBI010000007">
    <property type="protein sequence ID" value="MCZ8533908.1"/>
    <property type="molecule type" value="Genomic_DNA"/>
</dbReference>
<dbReference type="RefSeq" id="WP_269922168.1">
    <property type="nucleotide sequence ID" value="NZ_JAMKBI010000007.1"/>
</dbReference>
<organism evidence="2 3">
    <name type="scientific">Psychrobacillus psychrodurans</name>
    <dbReference type="NCBI Taxonomy" id="126157"/>
    <lineage>
        <taxon>Bacteria</taxon>
        <taxon>Bacillati</taxon>
        <taxon>Bacillota</taxon>
        <taxon>Bacilli</taxon>
        <taxon>Bacillales</taxon>
        <taxon>Bacillaceae</taxon>
        <taxon>Psychrobacillus</taxon>
    </lineage>
</organism>
<dbReference type="Pfam" id="PF14151">
    <property type="entry name" value="YfhD"/>
    <property type="match status" value="1"/>
</dbReference>
<feature type="region of interest" description="Disordered" evidence="1">
    <location>
        <begin position="1"/>
        <end position="31"/>
    </location>
</feature>
<protein>
    <submittedName>
        <fullName evidence="2">YfhD family protein</fullName>
    </submittedName>
</protein>
<dbReference type="InterPro" id="IPR025435">
    <property type="entry name" value="YfhD-like"/>
</dbReference>
<gene>
    <name evidence="2" type="ORF">M9R61_11355</name>
</gene>
<accession>A0A9X3L9V9</accession>